<dbReference type="Proteomes" id="UP000177235">
    <property type="component" value="Unassembled WGS sequence"/>
</dbReference>
<evidence type="ECO:0000313" key="2">
    <source>
        <dbReference type="Proteomes" id="UP000177235"/>
    </source>
</evidence>
<organism evidence="1 2">
    <name type="scientific">Candidatus Doudnabacteria bacterium RIFCSPLOWO2_02_FULL_48_13</name>
    <dbReference type="NCBI Taxonomy" id="1817845"/>
    <lineage>
        <taxon>Bacteria</taxon>
        <taxon>Candidatus Doudnaibacteriota</taxon>
    </lineage>
</organism>
<name>A0A1F5QBT7_9BACT</name>
<dbReference type="AlphaFoldDB" id="A0A1F5QBT7"/>
<dbReference type="EMBL" id="MFFF01000021">
    <property type="protein sequence ID" value="OGE99362.1"/>
    <property type="molecule type" value="Genomic_DNA"/>
</dbReference>
<comment type="caution">
    <text evidence="1">The sequence shown here is derived from an EMBL/GenBank/DDBJ whole genome shotgun (WGS) entry which is preliminary data.</text>
</comment>
<proteinExistence type="predicted"/>
<protein>
    <submittedName>
        <fullName evidence="1">Uncharacterized protein</fullName>
    </submittedName>
</protein>
<gene>
    <name evidence="1" type="ORF">A3J05_00415</name>
</gene>
<sequence>MTAKKLFPNLLVMLLVAANFIQHLPEYPAACCGDEWLNIAFLRGAIPRQEGAGFIFALPINAAEISDRKIRVYENGISEASQADLINSALPATMAAAVLIN</sequence>
<reference evidence="1 2" key="1">
    <citation type="journal article" date="2016" name="Nat. Commun.">
        <title>Thousands of microbial genomes shed light on interconnected biogeochemical processes in an aquifer system.</title>
        <authorList>
            <person name="Anantharaman K."/>
            <person name="Brown C.T."/>
            <person name="Hug L.A."/>
            <person name="Sharon I."/>
            <person name="Castelle C.J."/>
            <person name="Probst A.J."/>
            <person name="Thomas B.C."/>
            <person name="Singh A."/>
            <person name="Wilkins M.J."/>
            <person name="Karaoz U."/>
            <person name="Brodie E.L."/>
            <person name="Williams K.H."/>
            <person name="Hubbard S.S."/>
            <person name="Banfield J.F."/>
        </authorList>
    </citation>
    <scope>NUCLEOTIDE SEQUENCE [LARGE SCALE GENOMIC DNA]</scope>
</reference>
<evidence type="ECO:0000313" key="1">
    <source>
        <dbReference type="EMBL" id="OGE99362.1"/>
    </source>
</evidence>
<accession>A0A1F5QBT7</accession>